<dbReference type="SUPFAM" id="SSF53448">
    <property type="entry name" value="Nucleotide-diphospho-sugar transferases"/>
    <property type="match status" value="1"/>
</dbReference>
<comment type="caution">
    <text evidence="4">The sequence shown here is derived from an EMBL/GenBank/DDBJ whole genome shotgun (WGS) entry which is preliminary data.</text>
</comment>
<evidence type="ECO:0000259" key="3">
    <source>
        <dbReference type="Pfam" id="PF00535"/>
    </source>
</evidence>
<feature type="domain" description="Glycosyltransferase 2-like" evidence="3">
    <location>
        <begin position="4"/>
        <end position="170"/>
    </location>
</feature>
<accession>A0A0R1MJ92</accession>
<gene>
    <name evidence="4" type="ORF">FD46_GL001694</name>
</gene>
<protein>
    <submittedName>
        <fullName evidence="4">Glycosyltransferase</fullName>
    </submittedName>
</protein>
<dbReference type="PATRIC" id="fig|1423777.3.peg.1745"/>
<dbReference type="EMBL" id="AZEH01000039">
    <property type="protein sequence ID" value="KRL04563.1"/>
    <property type="molecule type" value="Genomic_DNA"/>
</dbReference>
<evidence type="ECO:0000313" key="4">
    <source>
        <dbReference type="EMBL" id="KRL04563.1"/>
    </source>
</evidence>
<dbReference type="PANTHER" id="PTHR22916">
    <property type="entry name" value="GLYCOSYLTRANSFERASE"/>
    <property type="match status" value="1"/>
</dbReference>
<dbReference type="Pfam" id="PF00535">
    <property type="entry name" value="Glycos_transf_2"/>
    <property type="match status" value="1"/>
</dbReference>
<evidence type="ECO:0000256" key="2">
    <source>
        <dbReference type="ARBA" id="ARBA00022679"/>
    </source>
</evidence>
<dbReference type="PANTHER" id="PTHR22916:SF51">
    <property type="entry name" value="GLYCOSYLTRANSFERASE EPSH-RELATED"/>
    <property type="match status" value="1"/>
</dbReference>
<evidence type="ECO:0000256" key="1">
    <source>
        <dbReference type="ARBA" id="ARBA00022676"/>
    </source>
</evidence>
<dbReference type="InterPro" id="IPR029044">
    <property type="entry name" value="Nucleotide-diphossugar_trans"/>
</dbReference>
<proteinExistence type="predicted"/>
<dbReference type="AlphaFoldDB" id="A0A0R1MJ92"/>
<dbReference type="Proteomes" id="UP000051686">
    <property type="component" value="Unassembled WGS sequence"/>
</dbReference>
<dbReference type="RefSeq" id="WP_057896523.1">
    <property type="nucleotide sequence ID" value="NZ_AZEH01000039.1"/>
</dbReference>
<reference evidence="4 5" key="1">
    <citation type="journal article" date="2015" name="Genome Announc.">
        <title>Expanding the biotechnology potential of lactobacilli through comparative genomics of 213 strains and associated genera.</title>
        <authorList>
            <person name="Sun Z."/>
            <person name="Harris H.M."/>
            <person name="McCann A."/>
            <person name="Guo C."/>
            <person name="Argimon S."/>
            <person name="Zhang W."/>
            <person name="Yang X."/>
            <person name="Jeffery I.B."/>
            <person name="Cooney J.C."/>
            <person name="Kagawa T.F."/>
            <person name="Liu W."/>
            <person name="Song Y."/>
            <person name="Salvetti E."/>
            <person name="Wrobel A."/>
            <person name="Rasinkangas P."/>
            <person name="Parkhill J."/>
            <person name="Rea M.C."/>
            <person name="O'Sullivan O."/>
            <person name="Ritari J."/>
            <person name="Douillard F.P."/>
            <person name="Paul Ross R."/>
            <person name="Yang R."/>
            <person name="Briner A.E."/>
            <person name="Felis G.E."/>
            <person name="de Vos W.M."/>
            <person name="Barrangou R."/>
            <person name="Klaenhammer T.R."/>
            <person name="Caufield P.W."/>
            <person name="Cui Y."/>
            <person name="Zhang H."/>
            <person name="O'Toole P.W."/>
        </authorList>
    </citation>
    <scope>NUCLEOTIDE SEQUENCE [LARGE SCALE GENOMIC DNA]</scope>
    <source>
        <strain evidence="4 5">DSM 19972</strain>
    </source>
</reference>
<keyword evidence="5" id="KW-1185">Reference proteome</keyword>
<name>A0A0R1MJ92_9LACO</name>
<dbReference type="Gene3D" id="3.90.550.10">
    <property type="entry name" value="Spore Coat Polysaccharide Biosynthesis Protein SpsA, Chain A"/>
    <property type="match status" value="1"/>
</dbReference>
<sequence length="337" mass="39561">MKLSIVLPVYNVQKYLDRCVASIMEQIDGRHDLELILVDDGSKDNSCQMCDDYSKKYQNVKTIHQKNSGTGAARNTGIKNARGDYIYFADPDDYLAADAVAEILNLVEKKVNLVIFSYWDIDSLTGKKQKKFFDTTGFLNKTAFRDSFVALFKTEMLYTVWNKVYSRKFLTKNNLFFGDAPMGQDVRFNLAVYENVERLFLSDKCLYYYIQDRQGSSTNKYMKSRFQLKCEEITLLRGLLTLFKQNDFQFISLLYHNVFLDAARQIAISNFPLKDKRRELNKLRNTELFLLLEDERFKKSVSWSLLYKKKYSYLVLYIKLRLSMEARAGLITRRLRT</sequence>
<evidence type="ECO:0000313" key="5">
    <source>
        <dbReference type="Proteomes" id="UP000051686"/>
    </source>
</evidence>
<dbReference type="InterPro" id="IPR001173">
    <property type="entry name" value="Glyco_trans_2-like"/>
</dbReference>
<organism evidence="4 5">
    <name type="scientific">Liquorilactobacillus oeni DSM 19972</name>
    <dbReference type="NCBI Taxonomy" id="1423777"/>
    <lineage>
        <taxon>Bacteria</taxon>
        <taxon>Bacillati</taxon>
        <taxon>Bacillota</taxon>
        <taxon>Bacilli</taxon>
        <taxon>Lactobacillales</taxon>
        <taxon>Lactobacillaceae</taxon>
        <taxon>Liquorilactobacillus</taxon>
    </lineage>
</organism>
<dbReference type="GO" id="GO:0016757">
    <property type="term" value="F:glycosyltransferase activity"/>
    <property type="evidence" value="ECO:0007669"/>
    <property type="project" value="UniProtKB-KW"/>
</dbReference>
<keyword evidence="1" id="KW-0328">Glycosyltransferase</keyword>
<dbReference type="CDD" id="cd00761">
    <property type="entry name" value="Glyco_tranf_GTA_type"/>
    <property type="match status" value="1"/>
</dbReference>
<keyword evidence="2 4" id="KW-0808">Transferase</keyword>
<dbReference type="STRING" id="1423777.FD46_GL001694"/>